<evidence type="ECO:0000313" key="10">
    <source>
        <dbReference type="Proteomes" id="UP000583929"/>
    </source>
</evidence>
<feature type="region of interest" description="Disordered" evidence="7">
    <location>
        <begin position="635"/>
        <end position="916"/>
    </location>
</feature>
<feature type="domain" description="SURP motif" evidence="8">
    <location>
        <begin position="175"/>
        <end position="217"/>
    </location>
</feature>
<keyword evidence="6" id="KW-0508">mRNA splicing</keyword>
<gene>
    <name evidence="9" type="ORF">G4B88_003647</name>
</gene>
<feature type="compositionally biased region" description="Basic residues" evidence="7">
    <location>
        <begin position="703"/>
        <end position="712"/>
    </location>
</feature>
<dbReference type="InterPro" id="IPR040397">
    <property type="entry name" value="SWAP"/>
</dbReference>
<evidence type="ECO:0000313" key="9">
    <source>
        <dbReference type="EMBL" id="KAF4364319.1"/>
    </source>
</evidence>
<feature type="compositionally biased region" description="Basic and acidic residues" evidence="7">
    <location>
        <begin position="872"/>
        <end position="892"/>
    </location>
</feature>
<dbReference type="GO" id="GO:0000395">
    <property type="term" value="P:mRNA 5'-splice site recognition"/>
    <property type="evidence" value="ECO:0007669"/>
    <property type="project" value="TreeGrafter"/>
</dbReference>
<evidence type="ECO:0000256" key="3">
    <source>
        <dbReference type="ARBA" id="ARBA00022884"/>
    </source>
</evidence>
<dbReference type="Gene3D" id="1.10.10.790">
    <property type="entry name" value="Surp module"/>
    <property type="match status" value="2"/>
</dbReference>
<dbReference type="EMBL" id="JAATIQ010000283">
    <property type="protein sequence ID" value="KAF4364319.1"/>
    <property type="molecule type" value="Genomic_DNA"/>
</dbReference>
<name>A0A7J6F355_CANSA</name>
<keyword evidence="5" id="KW-0804">Transcription</keyword>
<feature type="compositionally biased region" description="Basic and acidic residues" evidence="7">
    <location>
        <begin position="686"/>
        <end position="702"/>
    </location>
</feature>
<dbReference type="GO" id="GO:0003723">
    <property type="term" value="F:RNA binding"/>
    <property type="evidence" value="ECO:0007669"/>
    <property type="project" value="UniProtKB-KW"/>
</dbReference>
<proteinExistence type="predicted"/>
<dbReference type="Proteomes" id="UP000583929">
    <property type="component" value="Unassembled WGS sequence"/>
</dbReference>
<dbReference type="SMART" id="SM01141">
    <property type="entry name" value="DRY_EERY"/>
    <property type="match status" value="1"/>
</dbReference>
<dbReference type="PROSITE" id="PS50128">
    <property type="entry name" value="SURP"/>
    <property type="match status" value="2"/>
</dbReference>
<feature type="compositionally biased region" description="Basic and acidic residues" evidence="7">
    <location>
        <begin position="237"/>
        <end position="248"/>
    </location>
</feature>
<dbReference type="InterPro" id="IPR035967">
    <property type="entry name" value="SWAP/Surp_sf"/>
</dbReference>
<dbReference type="SUPFAM" id="SSF109905">
    <property type="entry name" value="Surp module (SWAP domain)"/>
    <property type="match status" value="2"/>
</dbReference>
<feature type="compositionally biased region" description="Basic and acidic residues" evidence="7">
    <location>
        <begin position="760"/>
        <end position="780"/>
    </location>
</feature>
<organism evidence="9 10">
    <name type="scientific">Cannabis sativa</name>
    <name type="common">Hemp</name>
    <name type="synonym">Marijuana</name>
    <dbReference type="NCBI Taxonomy" id="3483"/>
    <lineage>
        <taxon>Eukaryota</taxon>
        <taxon>Viridiplantae</taxon>
        <taxon>Streptophyta</taxon>
        <taxon>Embryophyta</taxon>
        <taxon>Tracheophyta</taxon>
        <taxon>Spermatophyta</taxon>
        <taxon>Magnoliopsida</taxon>
        <taxon>eudicotyledons</taxon>
        <taxon>Gunneridae</taxon>
        <taxon>Pentapetalae</taxon>
        <taxon>rosids</taxon>
        <taxon>fabids</taxon>
        <taxon>Rosales</taxon>
        <taxon>Cannabaceae</taxon>
        <taxon>Cannabis</taxon>
    </lineage>
</organism>
<keyword evidence="4" id="KW-0805">Transcription regulation</keyword>
<feature type="region of interest" description="Disordered" evidence="7">
    <location>
        <begin position="67"/>
        <end position="86"/>
    </location>
</feature>
<dbReference type="Pfam" id="PF01805">
    <property type="entry name" value="Surp"/>
    <property type="match status" value="2"/>
</dbReference>
<evidence type="ECO:0000256" key="5">
    <source>
        <dbReference type="ARBA" id="ARBA00023163"/>
    </source>
</evidence>
<reference evidence="9 10" key="1">
    <citation type="journal article" date="2020" name="bioRxiv">
        <title>Sequence and annotation of 42 cannabis genomes reveals extensive copy number variation in cannabinoid synthesis and pathogen resistance genes.</title>
        <authorList>
            <person name="Mckernan K.J."/>
            <person name="Helbert Y."/>
            <person name="Kane L.T."/>
            <person name="Ebling H."/>
            <person name="Zhang L."/>
            <person name="Liu B."/>
            <person name="Eaton Z."/>
            <person name="Mclaughlin S."/>
            <person name="Kingan S."/>
            <person name="Baybayan P."/>
            <person name="Concepcion G."/>
            <person name="Jordan M."/>
            <person name="Riva A."/>
            <person name="Barbazuk W."/>
            <person name="Harkins T."/>
        </authorList>
    </citation>
    <scope>NUCLEOTIDE SEQUENCE [LARGE SCALE GENOMIC DNA]</scope>
    <source>
        <strain evidence="10">cv. Jamaican Lion 4</strain>
        <tissue evidence="9">Leaf</tissue>
    </source>
</reference>
<keyword evidence="1" id="KW-0507">mRNA processing</keyword>
<evidence type="ECO:0000256" key="7">
    <source>
        <dbReference type="SAM" id="MobiDB-lite"/>
    </source>
</evidence>
<dbReference type="SMART" id="SM00648">
    <property type="entry name" value="SWAP"/>
    <property type="match status" value="2"/>
</dbReference>
<evidence type="ECO:0000256" key="2">
    <source>
        <dbReference type="ARBA" id="ARBA00022737"/>
    </source>
</evidence>
<feature type="compositionally biased region" description="Polar residues" evidence="7">
    <location>
        <begin position="276"/>
        <end position="293"/>
    </location>
</feature>
<evidence type="ECO:0000256" key="4">
    <source>
        <dbReference type="ARBA" id="ARBA00023015"/>
    </source>
</evidence>
<feature type="region of interest" description="Disordered" evidence="7">
    <location>
        <begin position="237"/>
        <end position="301"/>
    </location>
</feature>
<feature type="compositionally biased region" description="Acidic residues" evidence="7">
    <location>
        <begin position="716"/>
        <end position="728"/>
    </location>
</feature>
<keyword evidence="2" id="KW-0677">Repeat</keyword>
<feature type="compositionally biased region" description="Acidic residues" evidence="7">
    <location>
        <begin position="263"/>
        <end position="274"/>
    </location>
</feature>
<evidence type="ECO:0000259" key="8">
    <source>
        <dbReference type="PROSITE" id="PS50128"/>
    </source>
</evidence>
<dbReference type="InterPro" id="IPR019147">
    <property type="entry name" value="SWAP_N_domain"/>
</dbReference>
<dbReference type="InterPro" id="IPR000061">
    <property type="entry name" value="Surp"/>
</dbReference>
<comment type="caution">
    <text evidence="9">The sequence shown here is derived from an EMBL/GenBank/DDBJ whole genome shotgun (WGS) entry which is preliminary data.</text>
</comment>
<feature type="region of interest" description="Disordered" evidence="7">
    <location>
        <begin position="546"/>
        <end position="585"/>
    </location>
</feature>
<feature type="compositionally biased region" description="Polar residues" evidence="7">
    <location>
        <begin position="643"/>
        <end position="660"/>
    </location>
</feature>
<dbReference type="PANTHER" id="PTHR13161:SF15">
    <property type="entry name" value="SPLICING FACTOR, SUPPRESSOR OF WHITE-APRICOT HOMOLOG"/>
    <property type="match status" value="1"/>
</dbReference>
<sequence length="930" mass="103956">MDLEVVGRHALFFDDDANAAFVNSRDALVEWNSLFIDRYDVRHFLSAPPPPRNHRRQVLEPDLDHERYLDLPSPSDEQEQGVSKDEEAVVDSGYRAVAFSYGNFDGAAEQKDTEVESIFHPPFPVPESLIRNLVSLNFHLCRSWNTNVHVYARSKDGVLVPQGAVQPPSEKVHQIIARTATFVSQHGGQSEIVLRVKQGDNPTFGFLMPDHSLHAYFRFLVDHQELLKSDVDGKQLEEEKKGDTRRDQTGGALSLLGSIYGSGEEEDDTTEDAPEANTNRSNEMVDGVSTSVSHRSEHTESTVNVMVKSDVSNNKSSLKEKVHVIKRNQSINNNVKSRTTSLLKKDGVGLGSICAATSKSQAFAGPSIPKVERHILEPPSDLKRTVDKIVEFILKNGKKFEAILAEQDQPYRRFEFLLPTNQYHPYYLKVLQKNQESGIPGKGCVSEKHGSMAHGMEKRSAKCGEGNANSSGFADNDIPCDYDKEKFRMIIGKSKKDVLDPPPNVNQPQGEVTIDADVTAAILRAATRGIKNPNLELFPKLSWGSIGEDPSDESGQSLSFGSLHTSQPQSSVQKQNAVGQPSVASPVATVRAETAARAAASEADSSEASLTKEEKLKAERLKRAKTFAAMIKSGAAPLKPNPLHSSSFEPPGSGISSSGNEVPISLGKEREGSSVPMDVDALGYIDKSEKKIIVDERNEQRSKRSYRSKSKRHEGDEEESVEEEEEDDKIDHKHSRKKHRSYKSSRHSEDKHRHRKRHSSSKDRESQHSRKCGIDDDRCSRYRRKHNSPSDSGEHRSSRRQHKHHISSDDEHRHTRHRHKCGGSSEDEYEQRTEHGHKNGGSPDNKGRHRSKTTKHRKHRSEREPELEEGEICAKSDQSKANESDRVSRETSIDLLKSYQQESAPSQPSESTEVSDEFRAKIRAMLMATM</sequence>
<dbReference type="AlphaFoldDB" id="A0A7J6F355"/>
<evidence type="ECO:0000256" key="6">
    <source>
        <dbReference type="ARBA" id="ARBA00023187"/>
    </source>
</evidence>
<dbReference type="Pfam" id="PF09750">
    <property type="entry name" value="DRY_EERY"/>
    <property type="match status" value="1"/>
</dbReference>
<feature type="compositionally biased region" description="Polar residues" evidence="7">
    <location>
        <begin position="553"/>
        <end position="583"/>
    </location>
</feature>
<accession>A0A7J6F355</accession>
<protein>
    <recommendedName>
        <fullName evidence="8">SURP motif domain-containing protein</fullName>
    </recommendedName>
</protein>
<evidence type="ECO:0000256" key="1">
    <source>
        <dbReference type="ARBA" id="ARBA00022664"/>
    </source>
</evidence>
<dbReference type="PANTHER" id="PTHR13161">
    <property type="entry name" value="SPLICING FACTOR SUPPRESSOR OF WHITE APRICOT"/>
    <property type="match status" value="1"/>
</dbReference>
<feature type="domain" description="SURP motif" evidence="8">
    <location>
        <begin position="385"/>
        <end position="427"/>
    </location>
</feature>
<feature type="compositionally biased region" description="Basic residues" evidence="7">
    <location>
        <begin position="847"/>
        <end position="860"/>
    </location>
</feature>
<feature type="compositionally biased region" description="Low complexity" evidence="7">
    <location>
        <begin position="898"/>
        <end position="912"/>
    </location>
</feature>
<keyword evidence="10" id="KW-1185">Reference proteome</keyword>
<feature type="compositionally biased region" description="Basic residues" evidence="7">
    <location>
        <begin position="732"/>
        <end position="745"/>
    </location>
</feature>
<keyword evidence="3" id="KW-0694">RNA-binding</keyword>